<protein>
    <recommendedName>
        <fullName evidence="6">HSF-type DNA-binding domain-containing protein</fullName>
    </recommendedName>
</protein>
<dbReference type="GO" id="GO:0005634">
    <property type="term" value="C:nucleus"/>
    <property type="evidence" value="ECO:0007669"/>
    <property type="project" value="UniProtKB-SubCell"/>
</dbReference>
<reference evidence="7 8" key="1">
    <citation type="submission" date="2021-06" db="EMBL/GenBank/DDBJ databases">
        <title>Chromosome-level genome assembly of the red-tail catfish (Hemibagrus wyckioides).</title>
        <authorList>
            <person name="Shao F."/>
        </authorList>
    </citation>
    <scope>NUCLEOTIDE SEQUENCE [LARGE SCALE GENOMIC DNA]</scope>
    <source>
        <strain evidence="7">EC202008001</strain>
        <tissue evidence="7">Blood</tissue>
    </source>
</reference>
<name>A0A9D3N2N8_9TELE</name>
<accession>A0A9D3N2N8</accession>
<evidence type="ECO:0000259" key="6">
    <source>
        <dbReference type="SMART" id="SM00415"/>
    </source>
</evidence>
<keyword evidence="8" id="KW-1185">Reference proteome</keyword>
<dbReference type="InterPro" id="IPR036388">
    <property type="entry name" value="WH-like_DNA-bd_sf"/>
</dbReference>
<evidence type="ECO:0000313" key="7">
    <source>
        <dbReference type="EMBL" id="KAG7314727.1"/>
    </source>
</evidence>
<evidence type="ECO:0000256" key="5">
    <source>
        <dbReference type="RuleBase" id="RU004020"/>
    </source>
</evidence>
<evidence type="ECO:0000256" key="1">
    <source>
        <dbReference type="ARBA" id="ARBA00004123"/>
    </source>
</evidence>
<proteinExistence type="inferred from homology"/>
<comment type="similarity">
    <text evidence="2 5">Belongs to the HSF family.</text>
</comment>
<dbReference type="Gene3D" id="1.10.10.10">
    <property type="entry name" value="Winged helix-like DNA-binding domain superfamily/Winged helix DNA-binding domain"/>
    <property type="match status" value="1"/>
</dbReference>
<feature type="domain" description="HSF-type DNA-binding" evidence="6">
    <location>
        <begin position="13"/>
        <end position="120"/>
    </location>
</feature>
<dbReference type="PANTHER" id="PTHR10015">
    <property type="entry name" value="HEAT SHOCK TRANSCRIPTION FACTOR"/>
    <property type="match status" value="1"/>
</dbReference>
<comment type="caution">
    <text evidence="7">The sequence shown here is derived from an EMBL/GenBank/DDBJ whole genome shotgun (WGS) entry which is preliminary data.</text>
</comment>
<evidence type="ECO:0000256" key="3">
    <source>
        <dbReference type="ARBA" id="ARBA00023125"/>
    </source>
</evidence>
<dbReference type="GO" id="GO:0003700">
    <property type="term" value="F:DNA-binding transcription factor activity"/>
    <property type="evidence" value="ECO:0007669"/>
    <property type="project" value="InterPro"/>
</dbReference>
<dbReference type="SUPFAM" id="SSF46785">
    <property type="entry name" value="Winged helix' DNA-binding domain"/>
    <property type="match status" value="1"/>
</dbReference>
<comment type="subcellular location">
    <subcellularLocation>
        <location evidence="1">Nucleus</location>
    </subcellularLocation>
</comment>
<dbReference type="GO" id="GO:0043565">
    <property type="term" value="F:sequence-specific DNA binding"/>
    <property type="evidence" value="ECO:0007669"/>
    <property type="project" value="InterPro"/>
</dbReference>
<dbReference type="Pfam" id="PF00447">
    <property type="entry name" value="HSF_DNA-bind"/>
    <property type="match status" value="1"/>
</dbReference>
<dbReference type="InterPro" id="IPR036390">
    <property type="entry name" value="WH_DNA-bd_sf"/>
</dbReference>
<dbReference type="EMBL" id="JAHKSW010000028">
    <property type="protein sequence ID" value="KAG7314727.1"/>
    <property type="molecule type" value="Genomic_DNA"/>
</dbReference>
<dbReference type="Proteomes" id="UP000824219">
    <property type="component" value="Linkage Group LG28"/>
</dbReference>
<dbReference type="PANTHER" id="PTHR10015:SF278">
    <property type="entry name" value="HEAT SHOCK FACTOR PROTEIN 5"/>
    <property type="match status" value="1"/>
</dbReference>
<sequence length="226" mass="26123">MEFSEALKFLPINPNNFPSKLWHLVHDPYVPSICWDAAGEGILIFQWLFEAQVLWPATANRQMDRYFKTTDFNSFLRQLNLYGFRKMHLGISNRSFLLHYYHNPNFKKAKPELLVNLKRLTPANRARFDAGLQEPSQSSRLMPNSPEKDSSVVDAYELHMTPKVSQAFVTGRGEPGSEFHHFQMDFPRAYPSYPVQLGSQWAVPAGNSGSFMPHYSQYRFFPPGDE</sequence>
<dbReference type="AlphaFoldDB" id="A0A9D3N2N8"/>
<keyword evidence="3" id="KW-0238">DNA-binding</keyword>
<gene>
    <name evidence="7" type="ORF">KOW79_022030</name>
</gene>
<dbReference type="SMART" id="SM00415">
    <property type="entry name" value="HSF"/>
    <property type="match status" value="1"/>
</dbReference>
<dbReference type="OrthoDB" id="6418155at2759"/>
<organism evidence="7 8">
    <name type="scientific">Hemibagrus wyckioides</name>
    <dbReference type="NCBI Taxonomy" id="337641"/>
    <lineage>
        <taxon>Eukaryota</taxon>
        <taxon>Metazoa</taxon>
        <taxon>Chordata</taxon>
        <taxon>Craniata</taxon>
        <taxon>Vertebrata</taxon>
        <taxon>Euteleostomi</taxon>
        <taxon>Actinopterygii</taxon>
        <taxon>Neopterygii</taxon>
        <taxon>Teleostei</taxon>
        <taxon>Ostariophysi</taxon>
        <taxon>Siluriformes</taxon>
        <taxon>Bagridae</taxon>
        <taxon>Hemibagrus</taxon>
    </lineage>
</organism>
<evidence type="ECO:0000256" key="4">
    <source>
        <dbReference type="ARBA" id="ARBA00023242"/>
    </source>
</evidence>
<evidence type="ECO:0000313" key="8">
    <source>
        <dbReference type="Proteomes" id="UP000824219"/>
    </source>
</evidence>
<keyword evidence="4" id="KW-0539">Nucleus</keyword>
<dbReference type="InterPro" id="IPR000232">
    <property type="entry name" value="HSF_DNA-bd"/>
</dbReference>
<evidence type="ECO:0000256" key="2">
    <source>
        <dbReference type="ARBA" id="ARBA00006403"/>
    </source>
</evidence>